<dbReference type="EMBL" id="BDGG01000001">
    <property type="protein sequence ID" value="GAU89954.1"/>
    <property type="molecule type" value="Genomic_DNA"/>
</dbReference>
<keyword evidence="2" id="KW-1185">Reference proteome</keyword>
<comment type="caution">
    <text evidence="1">The sequence shown here is derived from an EMBL/GenBank/DDBJ whole genome shotgun (WGS) entry which is preliminary data.</text>
</comment>
<gene>
    <name evidence="1" type="primary">RvY_02444-1</name>
    <name evidence="1" type="synonym">RvY_02444.1</name>
    <name evidence="1" type="ORF">RvY_02444</name>
</gene>
<name>A0A1D1UJP9_RAMVA</name>
<dbReference type="AlphaFoldDB" id="A0A1D1UJP9"/>
<evidence type="ECO:0000313" key="1">
    <source>
        <dbReference type="EMBL" id="GAU89954.1"/>
    </source>
</evidence>
<sequence>MSHFRKNDRCTLNILASSIIRREPTVRYLASPFKFHLCNRTPHRIQRQRVRDSAPLWTRNLRGDSTWIKSHGTRQYLLDGRIVLTKRQMRNTMTERGQPVLGTEAYKRGNWDSAGLRDVEELIRPKTGVDCG</sequence>
<proteinExistence type="predicted"/>
<reference evidence="1 2" key="1">
    <citation type="journal article" date="2016" name="Nat. Commun.">
        <title>Extremotolerant tardigrade genome and improved radiotolerance of human cultured cells by tardigrade-unique protein.</title>
        <authorList>
            <person name="Hashimoto T."/>
            <person name="Horikawa D.D."/>
            <person name="Saito Y."/>
            <person name="Kuwahara H."/>
            <person name="Kozuka-Hata H."/>
            <person name="Shin-I T."/>
            <person name="Minakuchi Y."/>
            <person name="Ohishi K."/>
            <person name="Motoyama A."/>
            <person name="Aizu T."/>
            <person name="Enomoto A."/>
            <person name="Kondo K."/>
            <person name="Tanaka S."/>
            <person name="Hara Y."/>
            <person name="Koshikawa S."/>
            <person name="Sagara H."/>
            <person name="Miura T."/>
            <person name="Yokobori S."/>
            <person name="Miyagawa K."/>
            <person name="Suzuki Y."/>
            <person name="Kubo T."/>
            <person name="Oyama M."/>
            <person name="Kohara Y."/>
            <person name="Fujiyama A."/>
            <person name="Arakawa K."/>
            <person name="Katayama T."/>
            <person name="Toyoda A."/>
            <person name="Kunieda T."/>
        </authorList>
    </citation>
    <scope>NUCLEOTIDE SEQUENCE [LARGE SCALE GENOMIC DNA]</scope>
    <source>
        <strain evidence="1 2">YOKOZUNA-1</strain>
    </source>
</reference>
<evidence type="ECO:0000313" key="2">
    <source>
        <dbReference type="Proteomes" id="UP000186922"/>
    </source>
</evidence>
<accession>A0A1D1UJP9</accession>
<protein>
    <submittedName>
        <fullName evidence="1">Uncharacterized protein</fullName>
    </submittedName>
</protein>
<dbReference type="Proteomes" id="UP000186922">
    <property type="component" value="Unassembled WGS sequence"/>
</dbReference>
<organism evidence="1 2">
    <name type="scientific">Ramazzottius varieornatus</name>
    <name type="common">Water bear</name>
    <name type="synonym">Tardigrade</name>
    <dbReference type="NCBI Taxonomy" id="947166"/>
    <lineage>
        <taxon>Eukaryota</taxon>
        <taxon>Metazoa</taxon>
        <taxon>Ecdysozoa</taxon>
        <taxon>Tardigrada</taxon>
        <taxon>Eutardigrada</taxon>
        <taxon>Parachela</taxon>
        <taxon>Hypsibioidea</taxon>
        <taxon>Ramazzottiidae</taxon>
        <taxon>Ramazzottius</taxon>
    </lineage>
</organism>